<evidence type="ECO:0000256" key="5">
    <source>
        <dbReference type="ARBA" id="ARBA00022459"/>
    </source>
</evidence>
<proteinExistence type="inferred from homology"/>
<gene>
    <name evidence="14" type="ORF">IAS62_005360</name>
</gene>
<dbReference type="EMBL" id="CP143814">
    <property type="protein sequence ID" value="WVO24001.1"/>
    <property type="molecule type" value="Genomic_DNA"/>
</dbReference>
<evidence type="ECO:0000256" key="7">
    <source>
        <dbReference type="ARBA" id="ARBA00022729"/>
    </source>
</evidence>
<keyword evidence="7" id="KW-0732">Signal</keyword>
<dbReference type="PANTHER" id="PTHR28012:SF1">
    <property type="entry name" value="NUCLEAR FUSION PROTEIN KAR5"/>
    <property type="match status" value="1"/>
</dbReference>
<evidence type="ECO:0000313" key="14">
    <source>
        <dbReference type="EMBL" id="WVO24001.1"/>
    </source>
</evidence>
<keyword evidence="12" id="KW-0539">Nucleus</keyword>
<name>A0ABZ2B3H1_9TREE</name>
<comment type="similarity">
    <text evidence="4">Belongs to the KAR5 family.</text>
</comment>
<evidence type="ECO:0000256" key="13">
    <source>
        <dbReference type="SAM" id="Coils"/>
    </source>
</evidence>
<dbReference type="PANTHER" id="PTHR28012">
    <property type="entry name" value="NUCLEAR FUSION PROTEIN KAR5"/>
    <property type="match status" value="1"/>
</dbReference>
<accession>A0ABZ2B3H1</accession>
<evidence type="ECO:0000256" key="6">
    <source>
        <dbReference type="ARBA" id="ARBA00022692"/>
    </source>
</evidence>
<dbReference type="GeneID" id="89992130"/>
<evidence type="ECO:0000256" key="1">
    <source>
        <dbReference type="ARBA" id="ARBA00003389"/>
    </source>
</evidence>
<keyword evidence="13" id="KW-0175">Coiled coil</keyword>
<comment type="subcellular location">
    <subcellularLocation>
        <location evidence="3">Endoplasmic reticulum membrane</location>
    </subcellularLocation>
    <subcellularLocation>
        <location evidence="2">Nucleus membrane</location>
    </subcellularLocation>
</comment>
<feature type="coiled-coil region" evidence="13">
    <location>
        <begin position="368"/>
        <end position="395"/>
    </location>
</feature>
<evidence type="ECO:0000256" key="12">
    <source>
        <dbReference type="ARBA" id="ARBA00023242"/>
    </source>
</evidence>
<organism evidence="14 15">
    <name type="scientific">Cryptococcus decagattii</name>
    <dbReference type="NCBI Taxonomy" id="1859122"/>
    <lineage>
        <taxon>Eukaryota</taxon>
        <taxon>Fungi</taxon>
        <taxon>Dikarya</taxon>
        <taxon>Basidiomycota</taxon>
        <taxon>Agaricomycotina</taxon>
        <taxon>Tremellomycetes</taxon>
        <taxon>Tremellales</taxon>
        <taxon>Cryptococcaceae</taxon>
        <taxon>Cryptococcus</taxon>
        <taxon>Cryptococcus gattii species complex</taxon>
    </lineage>
</organism>
<reference evidence="14 15" key="1">
    <citation type="submission" date="2024-01" db="EMBL/GenBank/DDBJ databases">
        <title>Comparative genomics of Cryptococcus and Kwoniella reveals pathogenesis evolution and contrasting modes of karyotype evolution via chromosome fusion or intercentromeric recombination.</title>
        <authorList>
            <person name="Coelho M.A."/>
            <person name="David-Palma M."/>
            <person name="Shea T."/>
            <person name="Bowers K."/>
            <person name="McGinley-Smith S."/>
            <person name="Mohammad A.W."/>
            <person name="Gnirke A."/>
            <person name="Yurkov A.M."/>
            <person name="Nowrousian M."/>
            <person name="Sun S."/>
            <person name="Cuomo C.A."/>
            <person name="Heitman J."/>
        </authorList>
    </citation>
    <scope>NUCLEOTIDE SEQUENCE [LARGE SCALE GENOMIC DNA]</scope>
    <source>
        <strain evidence="14 15">7685027</strain>
    </source>
</reference>
<sequence length="551" mass="62049">MEADLADLGLSRDELVRILGNDPSLHRSVTRSECHSQITAHLPLSCGREDDEGQVSESNRRAIAISFTLCSMQSALQPLPNECLPWWQLSEPPVRKPSRIRSVWHPTSQGENDHQALCLGAIHRSPQDWTSYNTFLSDAAQLCHVLRGQQEIAQARGLYTNATMEKIALLKHLKERDQNRLQRETKLEEYIEHQYTELQVTSKELRTAYHKMQLVIDRYEFLSTSLDQSIQSLSTGRESLWENVQENIQYQTALAGQLFAKEVHQLQLMLSEKLTAQLGGITNQYGAALRAQTETADTSMKSLQYEMKNYLSDLTTQQTAQMATLQDSWEILTYQTSCLVRDMQTLGTGAETLQGVLEQSHDIAISTKKSQELAAARLQASVEQAQRLSTSLNETEGRMDVILTMFEARQQQLDRSWRWSPSLFASPALISLGQGKLDFAAIGCRGLLVTLDICWQVICYMLFAPALEQAIGNRSQDKERAVEMEKPTDLSLSFSHTPERLPSYQSVYGSNISLKPYPGHLPGDDHPVPAKARVVADEWVERGKRSCTAPL</sequence>
<evidence type="ECO:0000256" key="3">
    <source>
        <dbReference type="ARBA" id="ARBA00004586"/>
    </source>
</evidence>
<keyword evidence="6" id="KW-0812">Transmembrane</keyword>
<protein>
    <submittedName>
        <fullName evidence="14">Uncharacterized protein</fullName>
    </submittedName>
</protein>
<keyword evidence="8" id="KW-0256">Endoplasmic reticulum</keyword>
<keyword evidence="15" id="KW-1185">Reference proteome</keyword>
<evidence type="ECO:0000256" key="11">
    <source>
        <dbReference type="ARBA" id="ARBA00023180"/>
    </source>
</evidence>
<keyword evidence="11" id="KW-0325">Glycoprotein</keyword>
<evidence type="ECO:0000256" key="2">
    <source>
        <dbReference type="ARBA" id="ARBA00004126"/>
    </source>
</evidence>
<keyword evidence="9" id="KW-1133">Transmembrane helix</keyword>
<keyword evidence="5" id="KW-0415">Karyogamy</keyword>
<evidence type="ECO:0000256" key="9">
    <source>
        <dbReference type="ARBA" id="ARBA00022989"/>
    </source>
</evidence>
<evidence type="ECO:0000256" key="10">
    <source>
        <dbReference type="ARBA" id="ARBA00023136"/>
    </source>
</evidence>
<dbReference type="RefSeq" id="XP_064723240.1">
    <property type="nucleotide sequence ID" value="XM_064867168.1"/>
</dbReference>
<evidence type="ECO:0000256" key="4">
    <source>
        <dbReference type="ARBA" id="ARBA00010473"/>
    </source>
</evidence>
<dbReference type="InterPro" id="IPR007292">
    <property type="entry name" value="Nuclear_fusion_Kar5"/>
</dbReference>
<evidence type="ECO:0000256" key="8">
    <source>
        <dbReference type="ARBA" id="ARBA00022824"/>
    </source>
</evidence>
<comment type="function">
    <text evidence="1">Required for nuclear membrane fusion during karyogamy.</text>
</comment>
<keyword evidence="10" id="KW-0472">Membrane</keyword>
<dbReference type="Proteomes" id="UP001432216">
    <property type="component" value="Chromosome 9"/>
</dbReference>
<evidence type="ECO:0000313" key="15">
    <source>
        <dbReference type="Proteomes" id="UP001432216"/>
    </source>
</evidence>